<dbReference type="PANTHER" id="PTHR41795:SF1">
    <property type="entry name" value="EXOPOLYSACCHARIDE SYNTHESIS PROTEIN"/>
    <property type="match status" value="1"/>
</dbReference>
<feature type="transmembrane region" description="Helical" evidence="1">
    <location>
        <begin position="155"/>
        <end position="173"/>
    </location>
</feature>
<proteinExistence type="predicted"/>
<dbReference type="PANTHER" id="PTHR41795">
    <property type="entry name" value="EXOPOLYSACCHARIDE SYNTHESIS PROTEIN"/>
    <property type="match status" value="1"/>
</dbReference>
<accession>A0ABW4S3E8</accession>
<sequence length="197" mass="21194">MSKDQEDETGGEISKVLDNLDEAGDDETVSVGQVVEGMGDRSLAPLLLVPALIMVSPISSIPGTPTISALIIALIVVQMLIGKKGLWLPAFIRNRKVSSERMHKAVEFLRKPIGWIEPILKERLTFLTVRPGSWVALITCLLITFTMPLMEVVPMMASIAATAISFFAAGLLVRDGVLVLIGYCVVGIGVAVASYFL</sequence>
<evidence type="ECO:0000256" key="1">
    <source>
        <dbReference type="SAM" id="Phobius"/>
    </source>
</evidence>
<dbReference type="PIRSF" id="PIRSF033239">
    <property type="entry name" value="ExoD"/>
    <property type="match status" value="1"/>
</dbReference>
<feature type="transmembrane region" description="Helical" evidence="1">
    <location>
        <begin position="67"/>
        <end position="92"/>
    </location>
</feature>
<keyword evidence="1" id="KW-0472">Membrane</keyword>
<dbReference type="RefSeq" id="WP_390260422.1">
    <property type="nucleotide sequence ID" value="NZ_JBHUGH010000005.1"/>
</dbReference>
<organism evidence="2 3">
    <name type="scientific">Halodurantibacterium flavum</name>
    <dbReference type="NCBI Taxonomy" id="1382802"/>
    <lineage>
        <taxon>Bacteria</taxon>
        <taxon>Pseudomonadati</taxon>
        <taxon>Pseudomonadota</taxon>
        <taxon>Alphaproteobacteria</taxon>
        <taxon>Rhodobacterales</taxon>
        <taxon>Paracoccaceae</taxon>
        <taxon>Halodurantibacterium</taxon>
    </lineage>
</organism>
<dbReference type="InterPro" id="IPR010331">
    <property type="entry name" value="ExoD"/>
</dbReference>
<dbReference type="EMBL" id="JBHUGH010000005">
    <property type="protein sequence ID" value="MFD1912092.1"/>
    <property type="molecule type" value="Genomic_DNA"/>
</dbReference>
<dbReference type="Pfam" id="PF06055">
    <property type="entry name" value="ExoD"/>
    <property type="match status" value="1"/>
</dbReference>
<name>A0ABW4S3E8_9RHOB</name>
<evidence type="ECO:0000313" key="2">
    <source>
        <dbReference type="EMBL" id="MFD1912092.1"/>
    </source>
</evidence>
<comment type="caution">
    <text evidence="2">The sequence shown here is derived from an EMBL/GenBank/DDBJ whole genome shotgun (WGS) entry which is preliminary data.</text>
</comment>
<feature type="transmembrane region" description="Helical" evidence="1">
    <location>
        <begin position="43"/>
        <end position="61"/>
    </location>
</feature>
<keyword evidence="1" id="KW-1133">Transmembrane helix</keyword>
<evidence type="ECO:0000313" key="3">
    <source>
        <dbReference type="Proteomes" id="UP001597353"/>
    </source>
</evidence>
<keyword evidence="1" id="KW-0812">Transmembrane</keyword>
<dbReference type="Proteomes" id="UP001597353">
    <property type="component" value="Unassembled WGS sequence"/>
</dbReference>
<feature type="transmembrane region" description="Helical" evidence="1">
    <location>
        <begin position="131"/>
        <end position="149"/>
    </location>
</feature>
<reference evidence="3" key="1">
    <citation type="journal article" date="2019" name="Int. J. Syst. Evol. Microbiol.">
        <title>The Global Catalogue of Microorganisms (GCM) 10K type strain sequencing project: providing services to taxonomists for standard genome sequencing and annotation.</title>
        <authorList>
            <consortium name="The Broad Institute Genomics Platform"/>
            <consortium name="The Broad Institute Genome Sequencing Center for Infectious Disease"/>
            <person name="Wu L."/>
            <person name="Ma J."/>
        </authorList>
    </citation>
    <scope>NUCLEOTIDE SEQUENCE [LARGE SCALE GENOMIC DNA]</scope>
    <source>
        <strain evidence="3">CGMCC 4.7242</strain>
    </source>
</reference>
<protein>
    <submittedName>
        <fullName evidence="2">Exopolysaccharide biosynthesis protein</fullName>
    </submittedName>
</protein>
<keyword evidence="3" id="KW-1185">Reference proteome</keyword>
<feature type="transmembrane region" description="Helical" evidence="1">
    <location>
        <begin position="178"/>
        <end position="196"/>
    </location>
</feature>
<gene>
    <name evidence="2" type="ORF">ACFSGJ_07675</name>
</gene>